<dbReference type="AlphaFoldDB" id="A0A0B0MJ17"/>
<proteinExistence type="predicted"/>
<comment type="caution">
    <text evidence="1">The sequence shown here is derived from an EMBL/GenBank/DDBJ whole genome shotgun (WGS) entry which is preliminary data.</text>
</comment>
<evidence type="ECO:0000313" key="1">
    <source>
        <dbReference type="EMBL" id="KHF98900.1"/>
    </source>
</evidence>
<gene>
    <name evidence="1" type="ORF">F383_37977</name>
</gene>
<accession>A0A0B0MJ17</accession>
<reference evidence="2" key="1">
    <citation type="submission" date="2014-09" db="EMBL/GenBank/DDBJ databases">
        <authorList>
            <person name="Mudge J."/>
            <person name="Ramaraj T."/>
            <person name="Lindquist I.E."/>
            <person name="Bharti A.K."/>
            <person name="Sundararajan A."/>
            <person name="Cameron C.T."/>
            <person name="Woodward J.E."/>
            <person name="May G.D."/>
            <person name="Brubaker C."/>
            <person name="Broadhvest J."/>
            <person name="Wilkins T.A."/>
        </authorList>
    </citation>
    <scope>NUCLEOTIDE SEQUENCE</scope>
    <source>
        <strain evidence="2">cv. AKA8401</strain>
    </source>
</reference>
<evidence type="ECO:0000313" key="2">
    <source>
        <dbReference type="Proteomes" id="UP000032142"/>
    </source>
</evidence>
<keyword evidence="2" id="KW-1185">Reference proteome</keyword>
<name>A0A0B0MJ17_GOSAR</name>
<sequence length="71" mass="8368">MSVTRFSGPETTSRLWSILGCHTFRRLRLYGHVRRHFGSKKSQLNLSVTKLARIGDRRRSHHTVNCHFGYR</sequence>
<dbReference type="Proteomes" id="UP000032142">
    <property type="component" value="Unassembled WGS sequence"/>
</dbReference>
<dbReference type="EMBL" id="JRRC01056386">
    <property type="protein sequence ID" value="KHF98900.1"/>
    <property type="molecule type" value="Genomic_DNA"/>
</dbReference>
<protein>
    <submittedName>
        <fullName evidence="1">Uncharacterized protein</fullName>
    </submittedName>
</protein>
<organism evidence="1 2">
    <name type="scientific">Gossypium arboreum</name>
    <name type="common">Tree cotton</name>
    <name type="synonym">Gossypium nanking</name>
    <dbReference type="NCBI Taxonomy" id="29729"/>
    <lineage>
        <taxon>Eukaryota</taxon>
        <taxon>Viridiplantae</taxon>
        <taxon>Streptophyta</taxon>
        <taxon>Embryophyta</taxon>
        <taxon>Tracheophyta</taxon>
        <taxon>Spermatophyta</taxon>
        <taxon>Magnoliopsida</taxon>
        <taxon>eudicotyledons</taxon>
        <taxon>Gunneridae</taxon>
        <taxon>Pentapetalae</taxon>
        <taxon>rosids</taxon>
        <taxon>malvids</taxon>
        <taxon>Malvales</taxon>
        <taxon>Malvaceae</taxon>
        <taxon>Malvoideae</taxon>
        <taxon>Gossypium</taxon>
    </lineage>
</organism>